<dbReference type="InterPro" id="IPR041552">
    <property type="entry name" value="UvrA_DNA-bd"/>
</dbReference>
<dbReference type="InterPro" id="IPR027417">
    <property type="entry name" value="P-loop_NTPase"/>
</dbReference>
<dbReference type="GO" id="GO:0009432">
    <property type="term" value="P:SOS response"/>
    <property type="evidence" value="ECO:0007669"/>
    <property type="project" value="UniProtKB-UniRule"/>
</dbReference>
<dbReference type="Gene3D" id="3.30.1490.20">
    <property type="entry name" value="ATP-grasp fold, A domain"/>
    <property type="match status" value="1"/>
</dbReference>
<dbReference type="FunFam" id="1.20.1580.10:FF:000003">
    <property type="entry name" value="UvrABC system protein A"/>
    <property type="match status" value="1"/>
</dbReference>
<comment type="subunit">
    <text evidence="18">Forms a heterotetramer with UvrB during the search for lesions.</text>
</comment>
<dbReference type="EMBL" id="RJUL01000018">
    <property type="protein sequence ID" value="ROQ18299.1"/>
    <property type="molecule type" value="Genomic_DNA"/>
</dbReference>
<dbReference type="PANTHER" id="PTHR43152">
    <property type="entry name" value="UVRABC SYSTEM PROTEIN A"/>
    <property type="match status" value="1"/>
</dbReference>
<evidence type="ECO:0000256" key="9">
    <source>
        <dbReference type="ARBA" id="ARBA00022833"/>
    </source>
</evidence>
<evidence type="ECO:0000256" key="2">
    <source>
        <dbReference type="ARBA" id="ARBA00022490"/>
    </source>
</evidence>
<evidence type="ECO:0000313" key="20">
    <source>
        <dbReference type="EMBL" id="ROQ18299.1"/>
    </source>
</evidence>
<dbReference type="InterPro" id="IPR003439">
    <property type="entry name" value="ABC_transporter-like_ATP-bd"/>
</dbReference>
<dbReference type="NCBIfam" id="TIGR00630">
    <property type="entry name" value="uvra"/>
    <property type="match status" value="1"/>
</dbReference>
<dbReference type="Pfam" id="PF17755">
    <property type="entry name" value="UvrA_DNA-bind"/>
    <property type="match status" value="1"/>
</dbReference>
<feature type="binding site" evidence="18">
    <location>
        <begin position="31"/>
        <end position="38"/>
    </location>
    <ligand>
        <name>ATP</name>
        <dbReference type="ChEBI" id="CHEBI:30616"/>
    </ligand>
</feature>
<feature type="zinc finger region" description="C4-type" evidence="18">
    <location>
        <begin position="252"/>
        <end position="279"/>
    </location>
</feature>
<evidence type="ECO:0000259" key="19">
    <source>
        <dbReference type="PROSITE" id="PS50893"/>
    </source>
</evidence>
<dbReference type="FunFam" id="1.10.8.280:FF:000001">
    <property type="entry name" value="UvrABC system protein A"/>
    <property type="match status" value="1"/>
</dbReference>
<dbReference type="NCBIfam" id="NF001503">
    <property type="entry name" value="PRK00349.1"/>
    <property type="match status" value="1"/>
</dbReference>
<keyword evidence="9 18" id="KW-0862">Zinc</keyword>
<dbReference type="CDD" id="cd03271">
    <property type="entry name" value="ABC_UvrA_II"/>
    <property type="match status" value="1"/>
</dbReference>
<keyword evidence="11 18" id="KW-0267">Excision nuclease</keyword>
<comment type="subcellular location">
    <subcellularLocation>
        <location evidence="1 18">Cytoplasm</location>
    </subcellularLocation>
</comment>
<dbReference type="HAMAP" id="MF_00205">
    <property type="entry name" value="UvrA"/>
    <property type="match status" value="1"/>
</dbReference>
<evidence type="ECO:0000256" key="4">
    <source>
        <dbReference type="ARBA" id="ARBA00022737"/>
    </source>
</evidence>
<evidence type="ECO:0000256" key="7">
    <source>
        <dbReference type="ARBA" id="ARBA00022769"/>
    </source>
</evidence>
<evidence type="ECO:0000256" key="18">
    <source>
        <dbReference type="HAMAP-Rule" id="MF_00205"/>
    </source>
</evidence>
<keyword evidence="3 18" id="KW-0479">Metal-binding</keyword>
<dbReference type="PROSITE" id="PS50893">
    <property type="entry name" value="ABC_TRANSPORTER_2"/>
    <property type="match status" value="1"/>
</dbReference>
<dbReference type="GO" id="GO:0003677">
    <property type="term" value="F:DNA binding"/>
    <property type="evidence" value="ECO:0007669"/>
    <property type="project" value="UniProtKB-UniRule"/>
</dbReference>
<keyword evidence="10 18" id="KW-0067">ATP-binding</keyword>
<keyword evidence="21" id="KW-1185">Reference proteome</keyword>
<dbReference type="GO" id="GO:0016887">
    <property type="term" value="F:ATP hydrolysis activity"/>
    <property type="evidence" value="ECO:0007669"/>
    <property type="project" value="InterPro"/>
</dbReference>
<dbReference type="CDD" id="cd03270">
    <property type="entry name" value="ABC_UvrA_I"/>
    <property type="match status" value="1"/>
</dbReference>
<dbReference type="Gene3D" id="1.10.8.280">
    <property type="entry name" value="ABC transporter ATPase domain-like"/>
    <property type="match status" value="1"/>
</dbReference>
<dbReference type="RefSeq" id="WP_123422732.1">
    <property type="nucleotide sequence ID" value="NZ_RJUL01000018.1"/>
</dbReference>
<evidence type="ECO:0000256" key="10">
    <source>
        <dbReference type="ARBA" id="ARBA00022840"/>
    </source>
</evidence>
<evidence type="ECO:0000256" key="1">
    <source>
        <dbReference type="ARBA" id="ARBA00004496"/>
    </source>
</evidence>
<sequence length="938" mass="102870">MDKISVRGARTHNLKNISLDIPRDKLIVITGLSGSGKSSLAFDTLYAEGQRRYVESLSAYARQFLSLMEKPDVDHIEGLSPAISIEQKSTSHNPRSTVGTITEIHDYLRLLFARVGEPRCPTHNVALAAQTVSQMVDRVMAEPQDSKLMLLAPVVKDRKGEHVKLLSNLAAQGYIRAVIDGEVCDLSDPPTLELQKKHSIEVVVDRFKVRDDLQQRLAESFETALALTGGSARVVSMDDDSVDLVFSANFACPHCGYSMAELEPRLFSFNNPAGACPTCDGLGVQQFFDENKVIVNGEISLAGGAIRGWDKRNFYYYQMLKSLAEQFDFALDQPFDTLAKKAQDLVLYGSGNKEVAFKYVNDRGDIVTRKHAFEGVIPNMERRYRETDSNTVREELAKYLANQPCPSCKGTRLRTEARHVFVADHNLPAVAEFSIGDCLGFFEGLSLEGQRAQIAEKILKEIRDRLHFLVNVGLNYLSLSRSADTLSGGEAQRIRLASQIGAGLVGVMYVLDEPSIGLHQRDNERLLNTLVHLRDLGNTVLVVEHDEDAIRAADYVIDIGPGAGVHGGEVIAAGTPAEVAGNPASLTGQYLSGEKKIAVPSSRHSAENGHIELKGASGNNLNNVDLQIPLGLFTCVTGVSGSGKSTLVNDTLFRLAHRQLNKAEGEEPAPYKEIIGLDLCDKVVDIDQSPIGRTPRSNPATYTGIFTPVRELFAGTQESRARGYQPGRFSFNVKGGRCEACQGDGVIKVEMHFLPDVYVPCDVCKGKRYNRETLEVTYKGKNINQVLEMTIEEARDFFDPIPAVARKLQTLMDVGLSYIRLGQSATTLSGGEAQRVKLARELSKRDTGKTLYILDEPTTGLHFADIQLLLDVLHRLRDHGNTIVVIEHNLDVIKTADWIVDLGPEGGSGGGRILTAGTPETVAQHPTSHTARFLKPML</sequence>
<organism evidence="20 21">
    <name type="scientific">Gallaecimonas pentaromativorans</name>
    <dbReference type="NCBI Taxonomy" id="584787"/>
    <lineage>
        <taxon>Bacteria</taxon>
        <taxon>Pseudomonadati</taxon>
        <taxon>Pseudomonadota</taxon>
        <taxon>Gammaproteobacteria</taxon>
        <taxon>Enterobacterales</taxon>
        <taxon>Gallaecimonadaceae</taxon>
        <taxon>Gallaecimonas</taxon>
    </lineage>
</organism>
<dbReference type="GO" id="GO:0006289">
    <property type="term" value="P:nucleotide-excision repair"/>
    <property type="evidence" value="ECO:0007669"/>
    <property type="project" value="UniProtKB-UniRule"/>
</dbReference>
<dbReference type="Proteomes" id="UP000268033">
    <property type="component" value="Unassembled WGS sequence"/>
</dbReference>
<evidence type="ECO:0000256" key="12">
    <source>
        <dbReference type="ARBA" id="ARBA00023125"/>
    </source>
</evidence>
<evidence type="ECO:0000256" key="13">
    <source>
        <dbReference type="ARBA" id="ARBA00023204"/>
    </source>
</evidence>
<feature type="zinc finger region" description="C4-type" evidence="18">
    <location>
        <begin position="738"/>
        <end position="764"/>
    </location>
</feature>
<dbReference type="InterPro" id="IPR041102">
    <property type="entry name" value="UvrA_inter"/>
</dbReference>
<reference evidence="20 21" key="1">
    <citation type="submission" date="2018-11" db="EMBL/GenBank/DDBJ databases">
        <title>Genomic Encyclopedia of Type Strains, Phase IV (KMG-IV): sequencing the most valuable type-strain genomes for metagenomic binning, comparative biology and taxonomic classification.</title>
        <authorList>
            <person name="Goeker M."/>
        </authorList>
    </citation>
    <scope>NUCLEOTIDE SEQUENCE [LARGE SCALE GENOMIC DNA]</scope>
    <source>
        <strain evidence="20 21">DSM 21945</strain>
    </source>
</reference>
<evidence type="ECO:0000256" key="5">
    <source>
        <dbReference type="ARBA" id="ARBA00022741"/>
    </source>
</evidence>
<keyword evidence="12 18" id="KW-0238">DNA-binding</keyword>
<dbReference type="Pfam" id="PF17760">
    <property type="entry name" value="UvrA_inter"/>
    <property type="match status" value="1"/>
</dbReference>
<accession>A0A3N1NQY6</accession>
<dbReference type="Pfam" id="PF00005">
    <property type="entry name" value="ABC_tran"/>
    <property type="match status" value="1"/>
</dbReference>
<dbReference type="AlphaFoldDB" id="A0A3N1NQY6"/>
<evidence type="ECO:0000256" key="16">
    <source>
        <dbReference type="ARBA" id="ARBA00039316"/>
    </source>
</evidence>
<protein>
    <recommendedName>
        <fullName evidence="16 18">UvrABC system protein A</fullName>
        <shortName evidence="18">UvrA protein</shortName>
    </recommendedName>
    <alternativeName>
        <fullName evidence="17 18">Excinuclease ABC subunit A</fullName>
    </alternativeName>
</protein>
<dbReference type="InterPro" id="IPR013815">
    <property type="entry name" value="ATP_grasp_subdomain_1"/>
</dbReference>
<keyword evidence="8 18" id="KW-0863">Zinc-finger</keyword>
<comment type="similarity">
    <text evidence="15 18">Belongs to the ABC transporter superfamily. UvrA family.</text>
</comment>
<dbReference type="GO" id="GO:0009380">
    <property type="term" value="C:excinuclease repair complex"/>
    <property type="evidence" value="ECO:0007669"/>
    <property type="project" value="InterPro"/>
</dbReference>
<comment type="caution">
    <text evidence="20">The sequence shown here is derived from an EMBL/GenBank/DDBJ whole genome shotgun (WGS) entry which is preliminary data.</text>
</comment>
<dbReference type="FunFam" id="3.30.190.20:FF:000003">
    <property type="entry name" value="UvrABC system protein A"/>
    <property type="match status" value="1"/>
</dbReference>
<keyword evidence="13 18" id="KW-0234">DNA repair</keyword>
<evidence type="ECO:0000256" key="11">
    <source>
        <dbReference type="ARBA" id="ARBA00022881"/>
    </source>
</evidence>
<dbReference type="Gene3D" id="3.40.50.300">
    <property type="entry name" value="P-loop containing nucleotide triphosphate hydrolases"/>
    <property type="match status" value="2"/>
</dbReference>
<keyword evidence="7 18" id="KW-0228">DNA excision</keyword>
<dbReference type="PANTHER" id="PTHR43152:SF3">
    <property type="entry name" value="UVRABC SYSTEM PROTEIN A"/>
    <property type="match status" value="1"/>
</dbReference>
<evidence type="ECO:0000256" key="6">
    <source>
        <dbReference type="ARBA" id="ARBA00022763"/>
    </source>
</evidence>
<keyword evidence="2 18" id="KW-0963">Cytoplasm</keyword>
<evidence type="ECO:0000256" key="8">
    <source>
        <dbReference type="ARBA" id="ARBA00022771"/>
    </source>
</evidence>
<comment type="function">
    <text evidence="18">The UvrABC repair system catalyzes the recognition and processing of DNA lesions. UvrA is an ATPase and a DNA-binding protein. A damage recognition complex composed of 2 UvrA and 2 UvrB subunits scans DNA for abnormalities. When the presence of a lesion has been verified by UvrB, the UvrA molecules dissociate.</text>
</comment>
<keyword evidence="6 18" id="KW-0227">DNA damage</keyword>
<dbReference type="GO" id="GO:0005737">
    <property type="term" value="C:cytoplasm"/>
    <property type="evidence" value="ECO:0007669"/>
    <property type="project" value="UniProtKB-SubCell"/>
</dbReference>
<evidence type="ECO:0000256" key="17">
    <source>
        <dbReference type="ARBA" id="ARBA00042156"/>
    </source>
</evidence>
<feature type="binding site" evidence="18">
    <location>
        <begin position="638"/>
        <end position="645"/>
    </location>
    <ligand>
        <name>ATP</name>
        <dbReference type="ChEBI" id="CHEBI:30616"/>
    </ligand>
</feature>
<keyword evidence="4 18" id="KW-0677">Repeat</keyword>
<evidence type="ECO:0000256" key="14">
    <source>
        <dbReference type="ARBA" id="ARBA00023236"/>
    </source>
</evidence>
<evidence type="ECO:0000256" key="3">
    <source>
        <dbReference type="ARBA" id="ARBA00022723"/>
    </source>
</evidence>
<keyword evidence="5 18" id="KW-0547">Nucleotide-binding</keyword>
<feature type="domain" description="ABC transporter" evidence="19">
    <location>
        <begin position="606"/>
        <end position="935"/>
    </location>
</feature>
<dbReference type="GO" id="GO:0005524">
    <property type="term" value="F:ATP binding"/>
    <property type="evidence" value="ECO:0007669"/>
    <property type="project" value="UniProtKB-UniRule"/>
</dbReference>
<dbReference type="Gene3D" id="1.20.1580.10">
    <property type="entry name" value="ABC transporter ATPase like domain"/>
    <property type="match status" value="2"/>
</dbReference>
<evidence type="ECO:0000313" key="21">
    <source>
        <dbReference type="Proteomes" id="UP000268033"/>
    </source>
</evidence>
<evidence type="ECO:0000256" key="15">
    <source>
        <dbReference type="ARBA" id="ARBA00038000"/>
    </source>
</evidence>
<dbReference type="GO" id="GO:0009381">
    <property type="term" value="F:excinuclease ABC activity"/>
    <property type="evidence" value="ECO:0007669"/>
    <property type="project" value="UniProtKB-UniRule"/>
</dbReference>
<proteinExistence type="inferred from homology"/>
<name>A0A3N1NQY6_9GAMM</name>
<keyword evidence="14 18" id="KW-0742">SOS response</keyword>
<dbReference type="STRING" id="584787.GCA_001247655_03543"/>
<gene>
    <name evidence="18" type="primary">uvrA</name>
    <name evidence="20" type="ORF">EDC28_11810</name>
</gene>
<dbReference type="PROSITE" id="PS00211">
    <property type="entry name" value="ABC_TRANSPORTER_1"/>
    <property type="match status" value="2"/>
</dbReference>
<dbReference type="FunFam" id="1.20.1580.10:FF:000002">
    <property type="entry name" value="UvrABC system protein A"/>
    <property type="match status" value="1"/>
</dbReference>
<dbReference type="GO" id="GO:0008270">
    <property type="term" value="F:zinc ion binding"/>
    <property type="evidence" value="ECO:0007669"/>
    <property type="project" value="UniProtKB-UniRule"/>
</dbReference>
<dbReference type="InterPro" id="IPR017871">
    <property type="entry name" value="ABC_transporter-like_CS"/>
</dbReference>
<dbReference type="SUPFAM" id="SSF52540">
    <property type="entry name" value="P-loop containing nucleoside triphosphate hydrolases"/>
    <property type="match status" value="2"/>
</dbReference>
<dbReference type="InterPro" id="IPR004602">
    <property type="entry name" value="UvrA"/>
</dbReference>